<dbReference type="EMBL" id="KN847318">
    <property type="protein sequence ID" value="KIW58893.1"/>
    <property type="molecule type" value="Genomic_DNA"/>
</dbReference>
<protein>
    <recommendedName>
        <fullName evidence="1">Aminoglycoside phosphotransferase domain-containing protein</fullName>
    </recommendedName>
</protein>
<organism evidence="2 3">
    <name type="scientific">Exophiala xenobiotica</name>
    <dbReference type="NCBI Taxonomy" id="348802"/>
    <lineage>
        <taxon>Eukaryota</taxon>
        <taxon>Fungi</taxon>
        <taxon>Dikarya</taxon>
        <taxon>Ascomycota</taxon>
        <taxon>Pezizomycotina</taxon>
        <taxon>Eurotiomycetes</taxon>
        <taxon>Chaetothyriomycetidae</taxon>
        <taxon>Chaetothyriales</taxon>
        <taxon>Herpotrichiellaceae</taxon>
        <taxon>Exophiala</taxon>
    </lineage>
</organism>
<evidence type="ECO:0000313" key="2">
    <source>
        <dbReference type="EMBL" id="KIW58893.1"/>
    </source>
</evidence>
<dbReference type="InterPro" id="IPR002575">
    <property type="entry name" value="Aminoglycoside_PTrfase"/>
</dbReference>
<gene>
    <name evidence="2" type="ORF">PV05_03386</name>
</gene>
<reference evidence="2 3" key="1">
    <citation type="submission" date="2015-01" db="EMBL/GenBank/DDBJ databases">
        <title>The Genome Sequence of Exophiala xenobiotica CBS118157.</title>
        <authorList>
            <consortium name="The Broad Institute Genomics Platform"/>
            <person name="Cuomo C."/>
            <person name="de Hoog S."/>
            <person name="Gorbushina A."/>
            <person name="Stielow B."/>
            <person name="Teixiera M."/>
            <person name="Abouelleil A."/>
            <person name="Chapman S.B."/>
            <person name="Priest M."/>
            <person name="Young S.K."/>
            <person name="Wortman J."/>
            <person name="Nusbaum C."/>
            <person name="Birren B."/>
        </authorList>
    </citation>
    <scope>NUCLEOTIDE SEQUENCE [LARGE SCALE GENOMIC DNA]</scope>
    <source>
        <strain evidence="2 3">CBS 118157</strain>
    </source>
</reference>
<accession>A0A0D2ET24</accession>
<dbReference type="OrthoDB" id="4118642at2759"/>
<keyword evidence="3" id="KW-1185">Reference proteome</keyword>
<evidence type="ECO:0000313" key="3">
    <source>
        <dbReference type="Proteomes" id="UP000054342"/>
    </source>
</evidence>
<dbReference type="PANTHER" id="PTHR21310">
    <property type="entry name" value="AMINOGLYCOSIDE PHOSPHOTRANSFERASE-RELATED-RELATED"/>
    <property type="match status" value="1"/>
</dbReference>
<dbReference type="SUPFAM" id="SSF56112">
    <property type="entry name" value="Protein kinase-like (PK-like)"/>
    <property type="match status" value="1"/>
</dbReference>
<dbReference type="InterPro" id="IPR051678">
    <property type="entry name" value="AGP_Transferase"/>
</dbReference>
<evidence type="ECO:0000259" key="1">
    <source>
        <dbReference type="Pfam" id="PF01636"/>
    </source>
</evidence>
<dbReference type="RefSeq" id="XP_013319477.1">
    <property type="nucleotide sequence ID" value="XM_013464023.1"/>
</dbReference>
<dbReference type="Proteomes" id="UP000054342">
    <property type="component" value="Unassembled WGS sequence"/>
</dbReference>
<sequence>MAYLDPIETTLPLLRGKISLQDALTEDDDIILRLSYPAKRLDFWLHLYRSRPQIVQIVSRHLNIPPSDFRLEEVKEWIHGSFNACIPITILESTRHPRLPPRAIIRFPLPYRIGETFNPGNVDEKLRCEAATYVWLQRNCPSIPVPRLLGFGFPGMQSFTALASESFYHRMLWHLRRVTSWVSGSALAPYFSHRRQHLQDLGYLIVEYVDQGKMLSESWDQYRHDNNQRTNLFRDLSRMMLCLAKVPLPRIGSWTIDDRGLLALRNRPLTCLLHELENAQIPTNMPRNLTYTSTEPYLLDLIACHDVRLRCQPNSIHDKSDGEAQLAGLTAMRALLTKFTDRRLREGPFVLSLTDLHQSNIFVDGDWHITRVIDLEWACARPIEMLSPPSWLSNRSLEELGFHLEEYARLHEEFLDVFNDEELTCSKSDSCSRLIENCWKTGAFWYLQALDNPSALLAVFIDHIQPLFAKLSTAAVKEFNRVLTPYWDRDTSQFISSKVVEQDQYSDRVREIFATAALCDKHDEDDQ</sequence>
<proteinExistence type="predicted"/>
<dbReference type="AlphaFoldDB" id="A0A0D2ET24"/>
<dbReference type="STRING" id="348802.A0A0D2ET24"/>
<dbReference type="Pfam" id="PF01636">
    <property type="entry name" value="APH"/>
    <property type="match status" value="1"/>
</dbReference>
<feature type="domain" description="Aminoglycoside phosphotransferase" evidence="1">
    <location>
        <begin position="117"/>
        <end position="381"/>
    </location>
</feature>
<dbReference type="PANTHER" id="PTHR21310:SF37">
    <property type="entry name" value="AMINOGLYCOSIDE PHOSPHOTRANSFERASE DOMAIN-CONTAINING PROTEIN"/>
    <property type="match status" value="1"/>
</dbReference>
<dbReference type="InterPro" id="IPR011009">
    <property type="entry name" value="Kinase-like_dom_sf"/>
</dbReference>
<name>A0A0D2ET24_9EURO</name>
<dbReference type="GeneID" id="25325294"/>
<dbReference type="HOGENOM" id="CLU_025005_3_1_1"/>